<feature type="compositionally biased region" description="Polar residues" evidence="1">
    <location>
        <begin position="140"/>
        <end position="150"/>
    </location>
</feature>
<dbReference type="OrthoDB" id="5184659at2"/>
<dbReference type="Proteomes" id="UP000305792">
    <property type="component" value="Unassembled WGS sequence"/>
</dbReference>
<dbReference type="EMBL" id="STGX01000004">
    <property type="protein sequence ID" value="THV30116.1"/>
    <property type="molecule type" value="Genomic_DNA"/>
</dbReference>
<name>A0A4V4HPK2_9ACTN</name>
<sequence length="245" mass="25800">MNESDPTLTDFDEFVTLRQRDETIHVAISVPGFRQPPGVIANLITELAARLPRPGAAADDALAAGIDAIGQLHRAAATGGYEALTAIARGRLGVETPDNAVSRDPEFDRAVALRLDGVLKSMREAAAPRTRPDPEVLSAEATSENGDLSVTSSTERVIAAVRIDPRARTRGVDGLGEALTGLVAQARDALRRRSEAEVRGRLPEGVAEAVAAAPAAVERAAGESADIIDIASRFGEDLKRKAGRE</sequence>
<evidence type="ECO:0000313" key="2">
    <source>
        <dbReference type="EMBL" id="THV30116.1"/>
    </source>
</evidence>
<reference evidence="2 3" key="1">
    <citation type="journal article" date="2018" name="Int. J. Syst. Evol. Microbiol.">
        <title>Glycomyces paridis sp. nov., isolated from the medicinal plant Paris polyphylla.</title>
        <authorList>
            <person name="Fang X.M."/>
            <person name="Bai J.L."/>
            <person name="Su J."/>
            <person name="Zhao L.L."/>
            <person name="Liu H.Y."/>
            <person name="Ma B.P."/>
            <person name="Zhang Y.Q."/>
            <person name="Yu L.Y."/>
        </authorList>
    </citation>
    <scope>NUCLEOTIDE SEQUENCE [LARGE SCALE GENOMIC DNA]</scope>
    <source>
        <strain evidence="2 3">CPCC 204357</strain>
    </source>
</reference>
<protein>
    <submittedName>
        <fullName evidence="2">Uncharacterized protein</fullName>
    </submittedName>
</protein>
<proteinExistence type="predicted"/>
<evidence type="ECO:0000256" key="1">
    <source>
        <dbReference type="SAM" id="MobiDB-lite"/>
    </source>
</evidence>
<accession>A0A4V4HPK2</accession>
<organism evidence="2 3">
    <name type="scientific">Glycomyces paridis</name>
    <dbReference type="NCBI Taxonomy" id="2126555"/>
    <lineage>
        <taxon>Bacteria</taxon>
        <taxon>Bacillati</taxon>
        <taxon>Actinomycetota</taxon>
        <taxon>Actinomycetes</taxon>
        <taxon>Glycomycetales</taxon>
        <taxon>Glycomycetaceae</taxon>
        <taxon>Glycomyces</taxon>
    </lineage>
</organism>
<dbReference type="RefSeq" id="WP_136528989.1">
    <property type="nucleotide sequence ID" value="NZ_STGX01000004.1"/>
</dbReference>
<feature type="region of interest" description="Disordered" evidence="1">
    <location>
        <begin position="124"/>
        <end position="150"/>
    </location>
</feature>
<evidence type="ECO:0000313" key="3">
    <source>
        <dbReference type="Proteomes" id="UP000305792"/>
    </source>
</evidence>
<comment type="caution">
    <text evidence="2">The sequence shown here is derived from an EMBL/GenBank/DDBJ whole genome shotgun (WGS) entry which is preliminary data.</text>
</comment>
<gene>
    <name evidence="2" type="ORF">E9998_06980</name>
</gene>
<keyword evidence="3" id="KW-1185">Reference proteome</keyword>
<dbReference type="AlphaFoldDB" id="A0A4V4HPK2"/>